<dbReference type="CDD" id="cd00143">
    <property type="entry name" value="PP2Cc"/>
    <property type="match status" value="1"/>
</dbReference>
<accession>A0AAV3XJ35</accession>
<dbReference type="Pfam" id="PF13672">
    <property type="entry name" value="PP2C_2"/>
    <property type="match status" value="1"/>
</dbReference>
<dbReference type="Pfam" id="PF12773">
    <property type="entry name" value="DZR"/>
    <property type="match status" value="1"/>
</dbReference>
<feature type="domain" description="PPM-type phosphatase" evidence="2">
    <location>
        <begin position="452"/>
        <end position="714"/>
    </location>
</feature>
<dbReference type="RefSeq" id="WP_226587900.1">
    <property type="nucleotide sequence ID" value="NZ_BLAY01000125.1"/>
</dbReference>
<sequence length="728" mass="80795">MLICPQCQFENPDTNKFCQQCGTSLTHKTCPECGTSVTYSAENCHNCGAFTGTLWWAILKRPSDSPPFSFNNLESEKFSPSLNVEPLKFDSTNTSLPETAANNASQLPAPDLIPEKPINSIVTGYQTPDNQVPMLSPDTNLTGTNAVNFTALGNSGEPLWPSDSEMVAYLDSQGRYQLKEPMKLVNDSSIQVVRVLDRMPLQASPLEVLLVQRQNIESNDAGSNFNHQEASTIPAIALPYLELKEQFNSAIPTVHDAWISNGTQVILLEHHPHWGYLLDLWRDDQIPQMQLLHILYDMASLWSATERFNCRQSLLLLTNLRVDEDQTLVLQQLYEDPPGQTLTLKSLGQVWQHLFRQTGRTLLGSMGQLMSDLQADTIASIDQLRSRLDEIASELQTDLTLTSAMLPLDPDPNLEAEFEDIPEPPKTTQLHPYPGGGEGGEDAPTVVLPMQLLSLEDAGRTDVGRSRRHNEDYFGIQTQISKLENPFGRTVQAKGLYILCDGMGGHAGGEVASALAVKTLLEYFQTQWQDQLPDEDCIRKGVLHANQALFDLNQQDARSGSGRMGTTLVMVLVQDTTVAIAHVGDSRLYRISRTSGLEQLTVDHEVGQREIARGVAPEIAYTRPDAYQLTQALGPRNAQFVIPDVQFFELDEDTLLLLCSDGLSDNDLVEKNWQTHLKPLISSRNNLDRGANDLIELANQYNGHDNITAVLIRAKVRPDLEQAKFSNG</sequence>
<evidence type="ECO:0000256" key="1">
    <source>
        <dbReference type="SAM" id="MobiDB-lite"/>
    </source>
</evidence>
<dbReference type="PANTHER" id="PTHR47992">
    <property type="entry name" value="PROTEIN PHOSPHATASE"/>
    <property type="match status" value="1"/>
</dbReference>
<dbReference type="EMBL" id="BLAY01000125">
    <property type="protein sequence ID" value="GET41521.1"/>
    <property type="molecule type" value="Genomic_DNA"/>
</dbReference>
<dbReference type="SMART" id="SM00331">
    <property type="entry name" value="PP2C_SIG"/>
    <property type="match status" value="1"/>
</dbReference>
<dbReference type="InterPro" id="IPR036457">
    <property type="entry name" value="PPM-type-like_dom_sf"/>
</dbReference>
<evidence type="ECO:0000313" key="3">
    <source>
        <dbReference type="EMBL" id="GET41521.1"/>
    </source>
</evidence>
<dbReference type="AlphaFoldDB" id="A0AAV3XJ35"/>
<dbReference type="NCBIfam" id="NF011149">
    <property type="entry name" value="PRK14559.1"/>
    <property type="match status" value="1"/>
</dbReference>
<evidence type="ECO:0000259" key="2">
    <source>
        <dbReference type="PROSITE" id="PS51746"/>
    </source>
</evidence>
<dbReference type="Proteomes" id="UP001050975">
    <property type="component" value="Unassembled WGS sequence"/>
</dbReference>
<dbReference type="GO" id="GO:0004722">
    <property type="term" value="F:protein serine/threonine phosphatase activity"/>
    <property type="evidence" value="ECO:0007669"/>
    <property type="project" value="InterPro"/>
</dbReference>
<dbReference type="SUPFAM" id="SSF81606">
    <property type="entry name" value="PP2C-like"/>
    <property type="match status" value="1"/>
</dbReference>
<dbReference type="Gene3D" id="3.60.40.10">
    <property type="entry name" value="PPM-type phosphatase domain"/>
    <property type="match status" value="1"/>
</dbReference>
<gene>
    <name evidence="3" type="ORF">MiSe_63330</name>
</gene>
<dbReference type="InterPro" id="IPR025874">
    <property type="entry name" value="DZR"/>
</dbReference>
<feature type="region of interest" description="Disordered" evidence="1">
    <location>
        <begin position="91"/>
        <end position="112"/>
    </location>
</feature>
<proteinExistence type="predicted"/>
<reference evidence="3" key="1">
    <citation type="submission" date="2019-10" db="EMBL/GenBank/DDBJ databases">
        <title>Draft genome sequece of Microseira wollei NIES-4236.</title>
        <authorList>
            <person name="Yamaguchi H."/>
            <person name="Suzuki S."/>
            <person name="Kawachi M."/>
        </authorList>
    </citation>
    <scope>NUCLEOTIDE SEQUENCE</scope>
    <source>
        <strain evidence="3">NIES-4236</strain>
    </source>
</reference>
<evidence type="ECO:0000313" key="4">
    <source>
        <dbReference type="Proteomes" id="UP001050975"/>
    </source>
</evidence>
<dbReference type="InterPro" id="IPR015655">
    <property type="entry name" value="PP2C"/>
</dbReference>
<keyword evidence="4" id="KW-1185">Reference proteome</keyword>
<comment type="caution">
    <text evidence="3">The sequence shown here is derived from an EMBL/GenBank/DDBJ whole genome shotgun (WGS) entry which is preliminary data.</text>
</comment>
<organism evidence="3 4">
    <name type="scientific">Microseira wollei NIES-4236</name>
    <dbReference type="NCBI Taxonomy" id="2530354"/>
    <lineage>
        <taxon>Bacteria</taxon>
        <taxon>Bacillati</taxon>
        <taxon>Cyanobacteriota</taxon>
        <taxon>Cyanophyceae</taxon>
        <taxon>Oscillatoriophycideae</taxon>
        <taxon>Aerosakkonematales</taxon>
        <taxon>Aerosakkonemataceae</taxon>
        <taxon>Microseira</taxon>
    </lineage>
</organism>
<dbReference type="SMART" id="SM00332">
    <property type="entry name" value="PP2Cc"/>
    <property type="match status" value="1"/>
</dbReference>
<dbReference type="PROSITE" id="PS51746">
    <property type="entry name" value="PPM_2"/>
    <property type="match status" value="1"/>
</dbReference>
<dbReference type="InterPro" id="IPR001932">
    <property type="entry name" value="PPM-type_phosphatase-like_dom"/>
</dbReference>
<feature type="compositionally biased region" description="Polar residues" evidence="1">
    <location>
        <begin position="91"/>
        <end position="106"/>
    </location>
</feature>
<name>A0AAV3XJ35_9CYAN</name>
<protein>
    <submittedName>
        <fullName evidence="3">Protein serine/threonine phosphatase</fullName>
    </submittedName>
</protein>